<organism evidence="2 3">
    <name type="scientific">Ancylomarina salipaludis</name>
    <dbReference type="NCBI Taxonomy" id="2501299"/>
    <lineage>
        <taxon>Bacteria</taxon>
        <taxon>Pseudomonadati</taxon>
        <taxon>Bacteroidota</taxon>
        <taxon>Bacteroidia</taxon>
        <taxon>Marinilabiliales</taxon>
        <taxon>Marinifilaceae</taxon>
        <taxon>Ancylomarina</taxon>
    </lineage>
</organism>
<proteinExistence type="predicted"/>
<evidence type="ECO:0008006" key="4">
    <source>
        <dbReference type="Google" id="ProtNLM"/>
    </source>
</evidence>
<dbReference type="OrthoDB" id="1117657at2"/>
<sequence>MKTRFKITLLAILSIGLSLHAKAEIKTKTITKTYSASSNLKIDTRYSRVEFKAWEKNEIKFDIEISAESNKAENAQTMLDNITIDMTEGNDLIIAKTVFGDFFSLKKLSNSIFNKGKIKVDYTIYLPAGTQLDLVLKDSRTYLSNHAGNIKLDLTYTEFTAENLSGKNNFDLKSNSFLKIGKLNQAEVNIAGSEINIEEANKISGESRDSEYKLGSIDNLNIKSARDNFDIKEIETLYGSSSLSKFDITHLGSEVNYDINFGHLYIFNVDYLFSFVKLDSKFGNLGLSFNNKANFDYEINYRAVKFDKTNAFDLESNKTMDGKKAISKGKFGSKKAISKVNIRANNCKLKLE</sequence>
<reference evidence="2 3" key="1">
    <citation type="submission" date="2019-01" db="EMBL/GenBank/DDBJ databases">
        <title>Ancylomarina salipaludis sp. nov., isolated from a salt marsh.</title>
        <authorList>
            <person name="Yoon J.-H."/>
        </authorList>
    </citation>
    <scope>NUCLEOTIDE SEQUENCE [LARGE SCALE GENOMIC DNA]</scope>
    <source>
        <strain evidence="2 3">SHSM-M15</strain>
    </source>
</reference>
<dbReference type="RefSeq" id="WP_129252994.1">
    <property type="nucleotide sequence ID" value="NZ_SAXA01000002.1"/>
</dbReference>
<keyword evidence="1" id="KW-0732">Signal</keyword>
<dbReference type="EMBL" id="SAXA01000002">
    <property type="protein sequence ID" value="RXQ96718.1"/>
    <property type="molecule type" value="Genomic_DNA"/>
</dbReference>
<protein>
    <recommendedName>
        <fullName evidence="4">Adhesin domain-containing protein</fullName>
    </recommendedName>
</protein>
<feature type="signal peptide" evidence="1">
    <location>
        <begin position="1"/>
        <end position="23"/>
    </location>
</feature>
<accession>A0A4Q1JP86</accession>
<dbReference type="Proteomes" id="UP000289703">
    <property type="component" value="Unassembled WGS sequence"/>
</dbReference>
<gene>
    <name evidence="2" type="ORF">EO244_03560</name>
</gene>
<evidence type="ECO:0000256" key="1">
    <source>
        <dbReference type="SAM" id="SignalP"/>
    </source>
</evidence>
<comment type="caution">
    <text evidence="2">The sequence shown here is derived from an EMBL/GenBank/DDBJ whole genome shotgun (WGS) entry which is preliminary data.</text>
</comment>
<name>A0A4Q1JP86_9BACT</name>
<evidence type="ECO:0000313" key="3">
    <source>
        <dbReference type="Proteomes" id="UP000289703"/>
    </source>
</evidence>
<dbReference type="AlphaFoldDB" id="A0A4Q1JP86"/>
<evidence type="ECO:0000313" key="2">
    <source>
        <dbReference type="EMBL" id="RXQ96718.1"/>
    </source>
</evidence>
<feature type="chain" id="PRO_5020871863" description="Adhesin domain-containing protein" evidence="1">
    <location>
        <begin position="24"/>
        <end position="352"/>
    </location>
</feature>
<keyword evidence="3" id="KW-1185">Reference proteome</keyword>